<accession>A0AAV4IFN0</accession>
<name>A0AAV4IFN0_9GAST</name>
<keyword evidence="4" id="KW-1185">Reference proteome</keyword>
<organism evidence="3 4">
    <name type="scientific">Elysia marginata</name>
    <dbReference type="NCBI Taxonomy" id="1093978"/>
    <lineage>
        <taxon>Eukaryota</taxon>
        <taxon>Metazoa</taxon>
        <taxon>Spiralia</taxon>
        <taxon>Lophotrochozoa</taxon>
        <taxon>Mollusca</taxon>
        <taxon>Gastropoda</taxon>
        <taxon>Heterobranchia</taxon>
        <taxon>Euthyneura</taxon>
        <taxon>Panpulmonata</taxon>
        <taxon>Sacoglossa</taxon>
        <taxon>Placobranchoidea</taxon>
        <taxon>Plakobranchidae</taxon>
        <taxon>Elysia</taxon>
    </lineage>
</organism>
<dbReference type="GO" id="GO:0003964">
    <property type="term" value="F:RNA-directed DNA polymerase activity"/>
    <property type="evidence" value="ECO:0007669"/>
    <property type="project" value="UniProtKB-KW"/>
</dbReference>
<feature type="chain" id="PRO_5043595950" evidence="1">
    <location>
        <begin position="24"/>
        <end position="115"/>
    </location>
</feature>
<proteinExistence type="predicted"/>
<protein>
    <submittedName>
        <fullName evidence="3">Reverse transcriptase</fullName>
    </submittedName>
</protein>
<reference evidence="3 4" key="1">
    <citation type="journal article" date="2021" name="Elife">
        <title>Chloroplast acquisition without the gene transfer in kleptoplastic sea slugs, Plakobranchus ocellatus.</title>
        <authorList>
            <person name="Maeda T."/>
            <person name="Takahashi S."/>
            <person name="Yoshida T."/>
            <person name="Shimamura S."/>
            <person name="Takaki Y."/>
            <person name="Nagai Y."/>
            <person name="Toyoda A."/>
            <person name="Suzuki Y."/>
            <person name="Arimoto A."/>
            <person name="Ishii H."/>
            <person name="Satoh N."/>
            <person name="Nishiyama T."/>
            <person name="Hasebe M."/>
            <person name="Maruyama T."/>
            <person name="Minagawa J."/>
            <person name="Obokata J."/>
            <person name="Shigenobu S."/>
        </authorList>
    </citation>
    <scope>NUCLEOTIDE SEQUENCE [LARGE SCALE GENOMIC DNA]</scope>
</reference>
<keyword evidence="3" id="KW-0548">Nucleotidyltransferase</keyword>
<gene>
    <name evidence="3" type="ORF">ElyMa_004771700</name>
</gene>
<evidence type="ECO:0000256" key="1">
    <source>
        <dbReference type="SAM" id="SignalP"/>
    </source>
</evidence>
<sequence length="115" mass="12747">MGCTISPILFVMVMEVILKAAEGSAGPADLGGRCSMPPLKAFMDDTTIICSKEDETRRTLARLDTLMAWCRMRFKRKKSCNLSIRKCKIEEAVTFTASEQQSPTVSQEPVKSLGR</sequence>
<dbReference type="InterPro" id="IPR000477">
    <property type="entry name" value="RT_dom"/>
</dbReference>
<keyword evidence="3" id="KW-0695">RNA-directed DNA polymerase</keyword>
<evidence type="ECO:0000313" key="3">
    <source>
        <dbReference type="EMBL" id="GFS08984.1"/>
    </source>
</evidence>
<evidence type="ECO:0000259" key="2">
    <source>
        <dbReference type="Pfam" id="PF00078"/>
    </source>
</evidence>
<comment type="caution">
    <text evidence="3">The sequence shown here is derived from an EMBL/GenBank/DDBJ whole genome shotgun (WGS) entry which is preliminary data.</text>
</comment>
<dbReference type="Proteomes" id="UP000762676">
    <property type="component" value="Unassembled WGS sequence"/>
</dbReference>
<keyword evidence="1" id="KW-0732">Signal</keyword>
<dbReference type="AlphaFoldDB" id="A0AAV4IFN0"/>
<feature type="domain" description="Reverse transcriptase" evidence="2">
    <location>
        <begin position="1"/>
        <end position="114"/>
    </location>
</feature>
<feature type="signal peptide" evidence="1">
    <location>
        <begin position="1"/>
        <end position="23"/>
    </location>
</feature>
<dbReference type="Pfam" id="PF00078">
    <property type="entry name" value="RVT_1"/>
    <property type="match status" value="1"/>
</dbReference>
<keyword evidence="3" id="KW-0808">Transferase</keyword>
<evidence type="ECO:0000313" key="4">
    <source>
        <dbReference type="Proteomes" id="UP000762676"/>
    </source>
</evidence>
<dbReference type="EMBL" id="BMAT01009568">
    <property type="protein sequence ID" value="GFS08984.1"/>
    <property type="molecule type" value="Genomic_DNA"/>
</dbReference>